<dbReference type="RefSeq" id="XP_001323729.1">
    <property type="nucleotide sequence ID" value="XM_001323694.1"/>
</dbReference>
<dbReference type="EMBL" id="DS113318">
    <property type="protein sequence ID" value="EAY11506.1"/>
    <property type="molecule type" value="Genomic_DNA"/>
</dbReference>
<evidence type="ECO:0008006" key="3">
    <source>
        <dbReference type="Google" id="ProtNLM"/>
    </source>
</evidence>
<evidence type="ECO:0000313" key="2">
    <source>
        <dbReference type="Proteomes" id="UP000001542"/>
    </source>
</evidence>
<dbReference type="SMR" id="A2E7A9"/>
<sequence length="167" mass="19087">MAFPENSSVDFFVRLIGGEKQTIRANSSDSLYEALESHGMVPKSNDHFVFYFKNAVINPYISIGGLNIKTNDTIVVLEQKNKNPLVTSQSFDNFRTISAADYPLSYSRQTHDDSDNVYDQPTRPYTVTIVPRQPLEVSRDPLPKFFVSSHKINNDFWTNLERRYAGN</sequence>
<name>A2E7A9_TRIV3</name>
<keyword evidence="2" id="KW-1185">Reference proteome</keyword>
<gene>
    <name evidence="1" type="ORF">TVAG_248730</name>
</gene>
<evidence type="ECO:0000313" key="1">
    <source>
        <dbReference type="EMBL" id="EAY11506.1"/>
    </source>
</evidence>
<organism evidence="1 2">
    <name type="scientific">Trichomonas vaginalis (strain ATCC PRA-98 / G3)</name>
    <dbReference type="NCBI Taxonomy" id="412133"/>
    <lineage>
        <taxon>Eukaryota</taxon>
        <taxon>Metamonada</taxon>
        <taxon>Parabasalia</taxon>
        <taxon>Trichomonadida</taxon>
        <taxon>Trichomonadidae</taxon>
        <taxon>Trichomonas</taxon>
    </lineage>
</organism>
<dbReference type="InterPro" id="IPR029071">
    <property type="entry name" value="Ubiquitin-like_domsf"/>
</dbReference>
<reference evidence="1" key="2">
    <citation type="journal article" date="2007" name="Science">
        <title>Draft genome sequence of the sexually transmitted pathogen Trichomonas vaginalis.</title>
        <authorList>
            <person name="Carlton J.M."/>
            <person name="Hirt R.P."/>
            <person name="Silva J.C."/>
            <person name="Delcher A.L."/>
            <person name="Schatz M."/>
            <person name="Zhao Q."/>
            <person name="Wortman J.R."/>
            <person name="Bidwell S.L."/>
            <person name="Alsmark U.C.M."/>
            <person name="Besteiro S."/>
            <person name="Sicheritz-Ponten T."/>
            <person name="Noel C.J."/>
            <person name="Dacks J.B."/>
            <person name="Foster P.G."/>
            <person name="Simillion C."/>
            <person name="Van de Peer Y."/>
            <person name="Miranda-Saavedra D."/>
            <person name="Barton G.J."/>
            <person name="Westrop G.D."/>
            <person name="Mueller S."/>
            <person name="Dessi D."/>
            <person name="Fiori P.L."/>
            <person name="Ren Q."/>
            <person name="Paulsen I."/>
            <person name="Zhang H."/>
            <person name="Bastida-Corcuera F.D."/>
            <person name="Simoes-Barbosa A."/>
            <person name="Brown M.T."/>
            <person name="Hayes R.D."/>
            <person name="Mukherjee M."/>
            <person name="Okumura C.Y."/>
            <person name="Schneider R."/>
            <person name="Smith A.J."/>
            <person name="Vanacova S."/>
            <person name="Villalvazo M."/>
            <person name="Haas B.J."/>
            <person name="Pertea M."/>
            <person name="Feldblyum T.V."/>
            <person name="Utterback T.R."/>
            <person name="Shu C.L."/>
            <person name="Osoegawa K."/>
            <person name="de Jong P.J."/>
            <person name="Hrdy I."/>
            <person name="Horvathova L."/>
            <person name="Zubacova Z."/>
            <person name="Dolezal P."/>
            <person name="Malik S.B."/>
            <person name="Logsdon J.M. Jr."/>
            <person name="Henze K."/>
            <person name="Gupta A."/>
            <person name="Wang C.C."/>
            <person name="Dunne R.L."/>
            <person name="Upcroft J.A."/>
            <person name="Upcroft P."/>
            <person name="White O."/>
            <person name="Salzberg S.L."/>
            <person name="Tang P."/>
            <person name="Chiu C.-H."/>
            <person name="Lee Y.-S."/>
            <person name="Embley T.M."/>
            <person name="Coombs G.H."/>
            <person name="Mottram J.C."/>
            <person name="Tachezy J."/>
            <person name="Fraser-Liggett C.M."/>
            <person name="Johnson P.J."/>
        </authorList>
    </citation>
    <scope>NUCLEOTIDE SEQUENCE [LARGE SCALE GENOMIC DNA]</scope>
    <source>
        <strain evidence="1">G3</strain>
    </source>
</reference>
<dbReference type="VEuPathDB" id="TrichDB:TVAG_248730"/>
<dbReference type="SUPFAM" id="SSF54236">
    <property type="entry name" value="Ubiquitin-like"/>
    <property type="match status" value="1"/>
</dbReference>
<protein>
    <recommendedName>
        <fullName evidence="3">Ubiquitin-like domain-containing protein</fullName>
    </recommendedName>
</protein>
<proteinExistence type="predicted"/>
<dbReference type="KEGG" id="tva:4769460"/>
<dbReference type="AlphaFoldDB" id="A2E7A9"/>
<dbReference type="Proteomes" id="UP000001542">
    <property type="component" value="Unassembled WGS sequence"/>
</dbReference>
<accession>A2E7A9</accession>
<dbReference type="VEuPathDB" id="TrichDB:TVAGG3_0283520"/>
<reference evidence="1" key="1">
    <citation type="submission" date="2006-10" db="EMBL/GenBank/DDBJ databases">
        <authorList>
            <person name="Amadeo P."/>
            <person name="Zhao Q."/>
            <person name="Wortman J."/>
            <person name="Fraser-Liggett C."/>
            <person name="Carlton J."/>
        </authorList>
    </citation>
    <scope>NUCLEOTIDE SEQUENCE</scope>
    <source>
        <strain evidence="1">G3</strain>
    </source>
</reference>
<dbReference type="InParanoid" id="A2E7A9"/>